<dbReference type="CDD" id="cd06462">
    <property type="entry name" value="Peptidase_S24_S26"/>
    <property type="match status" value="1"/>
</dbReference>
<name>A0A5N5RJC5_9BIFI</name>
<evidence type="ECO:0000313" key="2">
    <source>
        <dbReference type="EMBL" id="KAB5607395.1"/>
    </source>
</evidence>
<evidence type="ECO:0000313" key="3">
    <source>
        <dbReference type="Proteomes" id="UP000326336"/>
    </source>
</evidence>
<organism evidence="2 3">
    <name type="scientific">Bifidobacterium jacchi</name>
    <dbReference type="NCBI Taxonomy" id="2490545"/>
    <lineage>
        <taxon>Bacteria</taxon>
        <taxon>Bacillati</taxon>
        <taxon>Actinomycetota</taxon>
        <taxon>Actinomycetes</taxon>
        <taxon>Bifidobacteriales</taxon>
        <taxon>Bifidobacteriaceae</taxon>
        <taxon>Bifidobacterium</taxon>
    </lineage>
</organism>
<accession>A0A5N5RJC5</accession>
<feature type="region of interest" description="Disordered" evidence="1">
    <location>
        <begin position="122"/>
        <end position="151"/>
    </location>
</feature>
<feature type="region of interest" description="Disordered" evidence="1">
    <location>
        <begin position="1"/>
        <end position="26"/>
    </location>
</feature>
<keyword evidence="3" id="KW-1185">Reference proteome</keyword>
<gene>
    <name evidence="2" type="ORF">EHS19_04920</name>
</gene>
<comment type="caution">
    <text evidence="2">The sequence shown here is derived from an EMBL/GenBank/DDBJ whole genome shotgun (WGS) entry which is preliminary data.</text>
</comment>
<protein>
    <recommendedName>
        <fullName evidence="4">Peptidase S24/S26A/S26B/S26C domain-containing protein</fullName>
    </recommendedName>
</protein>
<reference evidence="2 3" key="1">
    <citation type="journal article" date="2019" name="Int. J. Syst. Evol. Microbiol.">
        <title>Bifidobacterium jacchi sp. nov., isolated from the faeces of a baby common marmoset (Callithrix jacchus).</title>
        <authorList>
            <person name="Modesto M."/>
            <person name="Watanabe K."/>
            <person name="Arita M."/>
            <person name="Satti M."/>
            <person name="Oki K."/>
            <person name="Sciavilla P."/>
            <person name="Patavino C."/>
            <person name="Camma C."/>
            <person name="Michelini S."/>
            <person name="Sgorbati B."/>
            <person name="Mattarelli P."/>
        </authorList>
    </citation>
    <scope>NUCLEOTIDE SEQUENCE [LARGE SCALE GENOMIC DNA]</scope>
    <source>
        <strain evidence="2 3">MRM 9.3</strain>
    </source>
</reference>
<evidence type="ECO:0008006" key="4">
    <source>
        <dbReference type="Google" id="ProtNLM"/>
    </source>
</evidence>
<dbReference type="Proteomes" id="UP000326336">
    <property type="component" value="Unassembled WGS sequence"/>
</dbReference>
<proteinExistence type="predicted"/>
<dbReference type="AlphaFoldDB" id="A0A5N5RJC5"/>
<evidence type="ECO:0000256" key="1">
    <source>
        <dbReference type="SAM" id="MobiDB-lite"/>
    </source>
</evidence>
<dbReference type="RefSeq" id="WP_151916671.1">
    <property type="nucleotide sequence ID" value="NZ_RQSP01000012.1"/>
</dbReference>
<dbReference type="EMBL" id="RQSP01000012">
    <property type="protein sequence ID" value="KAB5607395.1"/>
    <property type="molecule type" value="Genomic_DNA"/>
</dbReference>
<sequence>MIARAASTGGDARRDAHDFASPSRPSASLSSAALSSIEQTLASEGVLVSTTSGRSMLPMLRNRRDTIVIRPAESARPGGLLRRFDVALYRRPDGAYVLHRVIRVVQTMPATQSAQSNHADFADFADSANRTDPKNRPTESMPARPDVTDSGSDFGCAADADRTDHTGRAAAAPAGAARESGVTYLIRGDNTFVLERVPADWVIGVLEECWRGNRHLDLSGWRYRAYCRIWNAIFPIRRIAHAMRGVLARTPLRTLVRAFRSLVR</sequence>
<dbReference type="OrthoDB" id="3191897at2"/>